<accession>A0A371E7S5</accession>
<dbReference type="EMBL" id="QJKJ01015704">
    <property type="protein sequence ID" value="RDX62080.1"/>
    <property type="molecule type" value="Genomic_DNA"/>
</dbReference>
<feature type="compositionally biased region" description="Basic and acidic residues" evidence="1">
    <location>
        <begin position="66"/>
        <end position="77"/>
    </location>
</feature>
<evidence type="ECO:0000313" key="3">
    <source>
        <dbReference type="Proteomes" id="UP000257109"/>
    </source>
</evidence>
<proteinExistence type="predicted"/>
<keyword evidence="3" id="KW-1185">Reference proteome</keyword>
<dbReference type="AlphaFoldDB" id="A0A371E7S5"/>
<sequence>MAYILHPNTTGSIPHPNFGFSTHYKSTVGIWTRGVAHEHTIEDCKTLQAQIEKLIQQGHLGCFIQGKDKEKPRERSSSRQHPNTSYHGTIATIFRGDTLGGRTASARKRHTRTILAIQGDPPRTKDPYVSVMRTIWVSLLNRTIPCRLQDRKGPNKLGELCQCSLLVDLPKIGTSYF</sequence>
<gene>
    <name evidence="2" type="ORF">CR513_59627</name>
</gene>
<reference evidence="2" key="1">
    <citation type="submission" date="2018-05" db="EMBL/GenBank/DDBJ databases">
        <title>Draft genome of Mucuna pruriens seed.</title>
        <authorList>
            <person name="Nnadi N.E."/>
            <person name="Vos R."/>
            <person name="Hasami M.H."/>
            <person name="Devisetty U.K."/>
            <person name="Aguiy J.C."/>
        </authorList>
    </citation>
    <scope>NUCLEOTIDE SEQUENCE [LARGE SCALE GENOMIC DNA]</scope>
    <source>
        <strain evidence="2">JCA_2017</strain>
    </source>
</reference>
<name>A0A371E7S5_MUCPR</name>
<dbReference type="Proteomes" id="UP000257109">
    <property type="component" value="Unassembled WGS sequence"/>
</dbReference>
<protein>
    <submittedName>
        <fullName evidence="2">Uncharacterized protein</fullName>
    </submittedName>
</protein>
<organism evidence="2 3">
    <name type="scientific">Mucuna pruriens</name>
    <name type="common">Velvet bean</name>
    <name type="synonym">Dolichos pruriens</name>
    <dbReference type="NCBI Taxonomy" id="157652"/>
    <lineage>
        <taxon>Eukaryota</taxon>
        <taxon>Viridiplantae</taxon>
        <taxon>Streptophyta</taxon>
        <taxon>Embryophyta</taxon>
        <taxon>Tracheophyta</taxon>
        <taxon>Spermatophyta</taxon>
        <taxon>Magnoliopsida</taxon>
        <taxon>eudicotyledons</taxon>
        <taxon>Gunneridae</taxon>
        <taxon>Pentapetalae</taxon>
        <taxon>rosids</taxon>
        <taxon>fabids</taxon>
        <taxon>Fabales</taxon>
        <taxon>Fabaceae</taxon>
        <taxon>Papilionoideae</taxon>
        <taxon>50 kb inversion clade</taxon>
        <taxon>NPAAA clade</taxon>
        <taxon>indigoferoid/millettioid clade</taxon>
        <taxon>Phaseoleae</taxon>
        <taxon>Mucuna</taxon>
    </lineage>
</organism>
<feature type="non-terminal residue" evidence="2">
    <location>
        <position position="1"/>
    </location>
</feature>
<evidence type="ECO:0000313" key="2">
    <source>
        <dbReference type="EMBL" id="RDX62080.1"/>
    </source>
</evidence>
<evidence type="ECO:0000256" key="1">
    <source>
        <dbReference type="SAM" id="MobiDB-lite"/>
    </source>
</evidence>
<feature type="region of interest" description="Disordered" evidence="1">
    <location>
        <begin position="65"/>
        <end position="87"/>
    </location>
</feature>
<comment type="caution">
    <text evidence="2">The sequence shown here is derived from an EMBL/GenBank/DDBJ whole genome shotgun (WGS) entry which is preliminary data.</text>
</comment>